<feature type="region of interest" description="Disordered" evidence="1">
    <location>
        <begin position="129"/>
        <end position="153"/>
    </location>
</feature>
<dbReference type="Proteomes" id="UP000053797">
    <property type="component" value="Unassembled WGS sequence"/>
</dbReference>
<dbReference type="AlphaFoldDB" id="A0A0V8GCG6"/>
<dbReference type="EMBL" id="LNQL01000006">
    <property type="protein sequence ID" value="KSU47964.1"/>
    <property type="molecule type" value="Genomic_DNA"/>
</dbReference>
<dbReference type="OrthoDB" id="2353304at2"/>
<comment type="caution">
    <text evidence="3">The sequence shown here is derived from an EMBL/GenBank/DDBJ whole genome shotgun (WGS) entry which is preliminary data.</text>
</comment>
<gene>
    <name evidence="3" type="ORF">AS033_15020</name>
</gene>
<feature type="domain" description="General stress protein 17M-like" evidence="2">
    <location>
        <begin position="7"/>
        <end position="98"/>
    </location>
</feature>
<protein>
    <submittedName>
        <fullName evidence="3">General stress protein</fullName>
    </submittedName>
</protein>
<dbReference type="RefSeq" id="WP_058265949.1">
    <property type="nucleotide sequence ID" value="NZ_FMYN01000006.1"/>
</dbReference>
<evidence type="ECO:0000313" key="4">
    <source>
        <dbReference type="Proteomes" id="UP000053797"/>
    </source>
</evidence>
<reference evidence="3 4" key="1">
    <citation type="journal article" date="2015" name="Int. J. Syst. Evol. Microbiol.">
        <title>Exiguobacterium enclense sp. nov., isolated from sediment.</title>
        <authorList>
            <person name="Dastager S.G."/>
            <person name="Mawlankar R."/>
            <person name="Sonalkar V.V."/>
            <person name="Thorat M.N."/>
            <person name="Mual P."/>
            <person name="Verma A."/>
            <person name="Krishnamurthi S."/>
            <person name="Tang S.K."/>
            <person name="Li W.J."/>
        </authorList>
    </citation>
    <scope>NUCLEOTIDE SEQUENCE [LARGE SCALE GENOMIC DNA]</scope>
    <source>
        <strain evidence="3 4">NIO-1109</strain>
    </source>
</reference>
<organism evidence="3 4">
    <name type="scientific">Exiguobacterium indicum</name>
    <dbReference type="NCBI Taxonomy" id="296995"/>
    <lineage>
        <taxon>Bacteria</taxon>
        <taxon>Bacillati</taxon>
        <taxon>Bacillota</taxon>
        <taxon>Bacilli</taxon>
        <taxon>Bacillales</taxon>
        <taxon>Bacillales Family XII. Incertae Sedis</taxon>
        <taxon>Exiguobacterium</taxon>
    </lineage>
</organism>
<dbReference type="InterPro" id="IPR025889">
    <property type="entry name" value="GSP17M-like_dom"/>
</dbReference>
<dbReference type="Pfam" id="PF11181">
    <property type="entry name" value="YflT"/>
    <property type="match status" value="1"/>
</dbReference>
<name>A0A0V8GCG6_9BACL</name>
<proteinExistence type="predicted"/>
<sequence length="153" mass="16992">MLETRIVRNMTAVDAEVTSLKSSGYSNKQIYIFAKDEELAERIANDTQTLPYRVTKKSFFETLLSAVRSNRNDRIAQLSELGMTKDVAEDLEGEVRHGRIVIVGSKSDLLNPAFAASYVTDEATDYGAGVPKLEDEETTTTLPADQNVKLKDE</sequence>
<evidence type="ECO:0000256" key="1">
    <source>
        <dbReference type="SAM" id="MobiDB-lite"/>
    </source>
</evidence>
<evidence type="ECO:0000259" key="2">
    <source>
        <dbReference type="Pfam" id="PF11181"/>
    </source>
</evidence>
<evidence type="ECO:0000313" key="3">
    <source>
        <dbReference type="EMBL" id="KSU47964.1"/>
    </source>
</evidence>
<accession>A0A0V8GCG6</accession>